<dbReference type="SUPFAM" id="SSF143865">
    <property type="entry name" value="CorA soluble domain-like"/>
    <property type="match status" value="1"/>
</dbReference>
<protein>
    <recommendedName>
        <fullName evidence="9">Magnesium transporter CorA family protein</fullName>
    </recommendedName>
</protein>
<dbReference type="InterPro" id="IPR045861">
    <property type="entry name" value="CorA_cytoplasmic_dom"/>
</dbReference>
<evidence type="ECO:0000256" key="2">
    <source>
        <dbReference type="ARBA" id="ARBA00009765"/>
    </source>
</evidence>
<dbReference type="PANTHER" id="PTHR47891:SF2">
    <property type="entry name" value="MAGNESIUM AND COBALT TRANSPORTER"/>
    <property type="match status" value="1"/>
</dbReference>
<evidence type="ECO:0000256" key="5">
    <source>
        <dbReference type="ARBA" id="ARBA00023136"/>
    </source>
</evidence>
<gene>
    <name evidence="7" type="ORF">COB21_01475</name>
</gene>
<evidence type="ECO:0000313" key="7">
    <source>
        <dbReference type="EMBL" id="PCI78166.1"/>
    </source>
</evidence>
<dbReference type="Gene3D" id="3.30.460.20">
    <property type="entry name" value="CorA soluble domain-like"/>
    <property type="match status" value="1"/>
</dbReference>
<dbReference type="EMBL" id="NVUK01000008">
    <property type="protein sequence ID" value="PCI78166.1"/>
    <property type="molecule type" value="Genomic_DNA"/>
</dbReference>
<evidence type="ECO:0000256" key="4">
    <source>
        <dbReference type="ARBA" id="ARBA00022989"/>
    </source>
</evidence>
<dbReference type="InterPro" id="IPR002523">
    <property type="entry name" value="MgTranspt_CorA/ZnTranspt_ZntB"/>
</dbReference>
<dbReference type="CDD" id="cd12827">
    <property type="entry name" value="EcCorA_ZntB-like_u2"/>
    <property type="match status" value="1"/>
</dbReference>
<name>A0A2A4X6N3_UNCAE</name>
<dbReference type="Pfam" id="PF01544">
    <property type="entry name" value="CorA"/>
    <property type="match status" value="1"/>
</dbReference>
<dbReference type="GO" id="GO:0046873">
    <property type="term" value="F:metal ion transmembrane transporter activity"/>
    <property type="evidence" value="ECO:0007669"/>
    <property type="project" value="InterPro"/>
</dbReference>
<keyword evidence="4 6" id="KW-1133">Transmembrane helix</keyword>
<keyword evidence="3 6" id="KW-0812">Transmembrane</keyword>
<dbReference type="AlphaFoldDB" id="A0A2A4X6N3"/>
<dbReference type="InterPro" id="IPR047199">
    <property type="entry name" value="CorA-like"/>
</dbReference>
<feature type="transmembrane region" description="Helical" evidence="6">
    <location>
        <begin position="280"/>
        <end position="300"/>
    </location>
</feature>
<evidence type="ECO:0000313" key="8">
    <source>
        <dbReference type="Proteomes" id="UP000218775"/>
    </source>
</evidence>
<comment type="subcellular location">
    <subcellularLocation>
        <location evidence="1">Membrane</location>
        <topology evidence="1">Multi-pass membrane protein</topology>
    </subcellularLocation>
</comment>
<evidence type="ECO:0008006" key="9">
    <source>
        <dbReference type="Google" id="ProtNLM"/>
    </source>
</evidence>
<dbReference type="GO" id="GO:0016020">
    <property type="term" value="C:membrane"/>
    <property type="evidence" value="ECO:0007669"/>
    <property type="project" value="UniProtKB-SubCell"/>
</dbReference>
<dbReference type="PANTHER" id="PTHR47891">
    <property type="entry name" value="TRANSPORTER-RELATED"/>
    <property type="match status" value="1"/>
</dbReference>
<dbReference type="Gene3D" id="1.20.58.340">
    <property type="entry name" value="Magnesium transport protein CorA, transmembrane region"/>
    <property type="match status" value="1"/>
</dbReference>
<evidence type="ECO:0000256" key="3">
    <source>
        <dbReference type="ARBA" id="ARBA00022692"/>
    </source>
</evidence>
<dbReference type="SUPFAM" id="SSF144083">
    <property type="entry name" value="Magnesium transport protein CorA, transmembrane region"/>
    <property type="match status" value="1"/>
</dbReference>
<proteinExistence type="inferred from homology"/>
<keyword evidence="5 6" id="KW-0472">Membrane</keyword>
<comment type="caution">
    <text evidence="7">The sequence shown here is derived from an EMBL/GenBank/DDBJ whole genome shotgun (WGS) entry which is preliminary data.</text>
</comment>
<evidence type="ECO:0000256" key="6">
    <source>
        <dbReference type="SAM" id="Phobius"/>
    </source>
</evidence>
<organism evidence="7 8">
    <name type="scientific">Aerophobetes bacterium</name>
    <dbReference type="NCBI Taxonomy" id="2030807"/>
    <lineage>
        <taxon>Bacteria</taxon>
        <taxon>Candidatus Aerophobota</taxon>
    </lineage>
</organism>
<reference evidence="8" key="1">
    <citation type="submission" date="2017-08" db="EMBL/GenBank/DDBJ databases">
        <title>A dynamic microbial community with high functional redundancy inhabits the cold, oxic subseafloor aquifer.</title>
        <authorList>
            <person name="Tully B.J."/>
            <person name="Wheat C.G."/>
            <person name="Glazer B.T."/>
            <person name="Huber J.A."/>
        </authorList>
    </citation>
    <scope>NUCLEOTIDE SEQUENCE [LARGE SCALE GENOMIC DNA]</scope>
</reference>
<dbReference type="InterPro" id="IPR045863">
    <property type="entry name" value="CorA_TM1_TM2"/>
</dbReference>
<accession>A0A2A4X6N3</accession>
<dbReference type="Proteomes" id="UP000218775">
    <property type="component" value="Unassembled WGS sequence"/>
</dbReference>
<evidence type="ECO:0000256" key="1">
    <source>
        <dbReference type="ARBA" id="ARBA00004141"/>
    </source>
</evidence>
<feature type="transmembrane region" description="Helical" evidence="6">
    <location>
        <begin position="249"/>
        <end position="268"/>
    </location>
</feature>
<comment type="similarity">
    <text evidence="2">Belongs to the CorA metal ion transporter (MIT) (TC 1.A.35) family.</text>
</comment>
<sequence length="306" mass="35288">MITYFIKKENSEQFQSVETPQKGCWIHVSEATTTDIKQISQLINLDYTNMYDCLDRFEIPRVEVVDENVLIFTRHPVSQEGGLYTTTFAIILSQDYFITICPQKSHLVDNLLSQKTKVTSERKSKFLIYLLLKITQQFTLEIKKTRTNVLKQEKKMSFVDSNDIIMLTMNEEVLNQYLSSLIPLRNVLESITSGRYTILHEKDQDLLEDLLNASIQSEDLCTINLRSIRSLRDSYQIVFTNQLNKTIKLLTALTIILSIPTMIASLYGMNVALPFSTNPFAFLIIMGGIVVTSLLSFLLFQRKKWL</sequence>